<dbReference type="AlphaFoldDB" id="A0AAD5PG48"/>
<comment type="caution">
    <text evidence="2">The sequence shown here is derived from an EMBL/GenBank/DDBJ whole genome shotgun (WGS) entry which is preliminary data.</text>
</comment>
<dbReference type="Gene3D" id="3.80.10.10">
    <property type="entry name" value="Ribonuclease Inhibitor"/>
    <property type="match status" value="1"/>
</dbReference>
<organism evidence="2 3">
    <name type="scientific">Phascolomyces articulosus</name>
    <dbReference type="NCBI Taxonomy" id="60185"/>
    <lineage>
        <taxon>Eukaryota</taxon>
        <taxon>Fungi</taxon>
        <taxon>Fungi incertae sedis</taxon>
        <taxon>Mucoromycota</taxon>
        <taxon>Mucoromycotina</taxon>
        <taxon>Mucoromycetes</taxon>
        <taxon>Mucorales</taxon>
        <taxon>Lichtheimiaceae</taxon>
        <taxon>Phascolomyces</taxon>
    </lineage>
</organism>
<feature type="domain" description="F-box" evidence="1">
    <location>
        <begin position="16"/>
        <end position="52"/>
    </location>
</feature>
<dbReference type="SUPFAM" id="SSF81383">
    <property type="entry name" value="F-box domain"/>
    <property type="match status" value="1"/>
</dbReference>
<dbReference type="InterPro" id="IPR032675">
    <property type="entry name" value="LRR_dom_sf"/>
</dbReference>
<dbReference type="InterPro" id="IPR001810">
    <property type="entry name" value="F-box_dom"/>
</dbReference>
<dbReference type="Gene3D" id="1.20.1280.50">
    <property type="match status" value="1"/>
</dbReference>
<reference evidence="2" key="2">
    <citation type="submission" date="2023-02" db="EMBL/GenBank/DDBJ databases">
        <authorList>
            <consortium name="DOE Joint Genome Institute"/>
            <person name="Mondo S.J."/>
            <person name="Chang Y."/>
            <person name="Wang Y."/>
            <person name="Ahrendt S."/>
            <person name="Andreopoulos W."/>
            <person name="Barry K."/>
            <person name="Beard J."/>
            <person name="Benny G.L."/>
            <person name="Blankenship S."/>
            <person name="Bonito G."/>
            <person name="Cuomo C."/>
            <person name="Desiro A."/>
            <person name="Gervers K.A."/>
            <person name="Hundley H."/>
            <person name="Kuo A."/>
            <person name="LaButti K."/>
            <person name="Lang B.F."/>
            <person name="Lipzen A."/>
            <person name="O'Donnell K."/>
            <person name="Pangilinan J."/>
            <person name="Reynolds N."/>
            <person name="Sandor L."/>
            <person name="Smith M.W."/>
            <person name="Tsang A."/>
            <person name="Grigoriev I.V."/>
            <person name="Stajich J.E."/>
            <person name="Spatafora J.W."/>
        </authorList>
    </citation>
    <scope>NUCLEOTIDE SEQUENCE</scope>
    <source>
        <strain evidence="2">RSA 2281</strain>
    </source>
</reference>
<name>A0AAD5PG48_9FUNG</name>
<dbReference type="EMBL" id="JAIXMP010000008">
    <property type="protein sequence ID" value="KAI9269031.1"/>
    <property type="molecule type" value="Genomic_DNA"/>
</dbReference>
<accession>A0AAD5PG48</accession>
<dbReference type="CDD" id="cd09917">
    <property type="entry name" value="F-box_SF"/>
    <property type="match status" value="1"/>
</dbReference>
<dbReference type="InterPro" id="IPR036047">
    <property type="entry name" value="F-box-like_dom_sf"/>
</dbReference>
<dbReference type="Proteomes" id="UP001209540">
    <property type="component" value="Unassembled WGS sequence"/>
</dbReference>
<evidence type="ECO:0000259" key="1">
    <source>
        <dbReference type="Pfam" id="PF12937"/>
    </source>
</evidence>
<sequence>MISGEKNGTNNDVTTKLPNEIWIQIFRMVGSMDSIILCALVCTTWCKLIRDELVTCEGVREIINPLSTTRFLRRVQLDQEWLSPCLKFVSERCQTFAIEELEIQGLTYAHLPQLKNFLQTTIISTSLRRIVFYNAFLPLEKYTPVVFNTFPNLTEFTVAFPDGKIFKRRSEANAVTLKAVDLQRLWLRLRDDGFEIATNKNIVFKLIENSPHLKQLFLESIATRAHEIILQKFISGEIPELRVFGMTHDARIQSLLSHPIVKEVNQEIDLDHNNKDKKTVIHRLQKKKKGLRVLALTEDYIRYHYYDYVSIHRSIIRGAQDTLELLYLESLYPSSHVTWPELLGGYDNDNDTRNYIKNITSKKNFGLKCPNLRQLVMHLGKTCQYRSVLPACISEKDFEGQLCILLSNAPRLEKFTYRRDLDPTSYIRKSTWVTDRLLETLMKRCPKLTTFEVAGGYQFTWRPVRQFIRTFQDQLTTVEFDCTIGTNELEWMVKSLSRLKKLSIRHICKPQLNNFDDCPHIKGHGGQEILSAWGSSFEITNMDRLDQTLYDIS</sequence>
<dbReference type="PANTHER" id="PTHR38926:SF72">
    <property type="entry name" value="IM:7136021-RELATED"/>
    <property type="match status" value="1"/>
</dbReference>
<evidence type="ECO:0000313" key="2">
    <source>
        <dbReference type="EMBL" id="KAI9269031.1"/>
    </source>
</evidence>
<keyword evidence="3" id="KW-1185">Reference proteome</keyword>
<gene>
    <name evidence="2" type="ORF">BDA99DRAFT_557798</name>
</gene>
<dbReference type="SUPFAM" id="SSF52047">
    <property type="entry name" value="RNI-like"/>
    <property type="match status" value="1"/>
</dbReference>
<protein>
    <recommendedName>
        <fullName evidence="1">F-box domain-containing protein</fullName>
    </recommendedName>
</protein>
<reference evidence="2" key="1">
    <citation type="journal article" date="2022" name="IScience">
        <title>Evolution of zygomycete secretomes and the origins of terrestrial fungal ecologies.</title>
        <authorList>
            <person name="Chang Y."/>
            <person name="Wang Y."/>
            <person name="Mondo S."/>
            <person name="Ahrendt S."/>
            <person name="Andreopoulos W."/>
            <person name="Barry K."/>
            <person name="Beard J."/>
            <person name="Benny G.L."/>
            <person name="Blankenship S."/>
            <person name="Bonito G."/>
            <person name="Cuomo C."/>
            <person name="Desiro A."/>
            <person name="Gervers K.A."/>
            <person name="Hundley H."/>
            <person name="Kuo A."/>
            <person name="LaButti K."/>
            <person name="Lang B.F."/>
            <person name="Lipzen A."/>
            <person name="O'Donnell K."/>
            <person name="Pangilinan J."/>
            <person name="Reynolds N."/>
            <person name="Sandor L."/>
            <person name="Smith M.E."/>
            <person name="Tsang A."/>
            <person name="Grigoriev I.V."/>
            <person name="Stajich J.E."/>
            <person name="Spatafora J.W."/>
        </authorList>
    </citation>
    <scope>NUCLEOTIDE SEQUENCE</scope>
    <source>
        <strain evidence="2">RSA 2281</strain>
    </source>
</reference>
<proteinExistence type="predicted"/>
<dbReference type="Pfam" id="PF12937">
    <property type="entry name" value="F-box-like"/>
    <property type="match status" value="1"/>
</dbReference>
<dbReference type="PANTHER" id="PTHR38926">
    <property type="entry name" value="F-BOX DOMAIN CONTAINING PROTEIN, EXPRESSED"/>
    <property type="match status" value="1"/>
</dbReference>
<evidence type="ECO:0000313" key="3">
    <source>
        <dbReference type="Proteomes" id="UP001209540"/>
    </source>
</evidence>